<feature type="signal peptide" evidence="1">
    <location>
        <begin position="1"/>
        <end position="26"/>
    </location>
</feature>
<evidence type="ECO:0000256" key="1">
    <source>
        <dbReference type="SAM" id="SignalP"/>
    </source>
</evidence>
<keyword evidence="3" id="KW-1185">Reference proteome</keyword>
<evidence type="ECO:0000313" key="2">
    <source>
        <dbReference type="EMBL" id="MCP8940426.1"/>
    </source>
</evidence>
<reference evidence="2 3" key="1">
    <citation type="submission" date="2022-07" db="EMBL/GenBank/DDBJ databases">
        <authorList>
            <person name="Li W.-J."/>
            <person name="Deng Q.-Q."/>
        </authorList>
    </citation>
    <scope>NUCLEOTIDE SEQUENCE [LARGE SCALE GENOMIC DNA]</scope>
    <source>
        <strain evidence="2 3">SYSU M60028</strain>
    </source>
</reference>
<sequence length="166" mass="17217">MHRVSSRFAVAALAIVAASATASARAADAVDPAVEVAVGKGRCIEAQVADKPVACVANPGVIRVLYRSGRSVILLGLAGKAAIAFVAEPDAAANASESVLDITRVRVGRDGSAPPVPVTGTCRLTWSADRAAWRDVACDAADAKGRRYVLRFEPSGPLEIEREARP</sequence>
<name>A0ABT1LG01_9HYPH</name>
<feature type="chain" id="PRO_5045995690" evidence="1">
    <location>
        <begin position="27"/>
        <end position="166"/>
    </location>
</feature>
<gene>
    <name evidence="2" type="ORF">NK718_18020</name>
</gene>
<proteinExistence type="predicted"/>
<dbReference type="EMBL" id="JANCLU010000021">
    <property type="protein sequence ID" value="MCP8940426.1"/>
    <property type="molecule type" value="Genomic_DNA"/>
</dbReference>
<accession>A0ABT1LG01</accession>
<organism evidence="2 3">
    <name type="scientific">Alsobacter ponti</name>
    <dbReference type="NCBI Taxonomy" id="2962936"/>
    <lineage>
        <taxon>Bacteria</taxon>
        <taxon>Pseudomonadati</taxon>
        <taxon>Pseudomonadota</taxon>
        <taxon>Alphaproteobacteria</taxon>
        <taxon>Hyphomicrobiales</taxon>
        <taxon>Alsobacteraceae</taxon>
        <taxon>Alsobacter</taxon>
    </lineage>
</organism>
<protein>
    <submittedName>
        <fullName evidence="2">Uncharacterized protein</fullName>
    </submittedName>
</protein>
<keyword evidence="1" id="KW-0732">Signal</keyword>
<dbReference type="RefSeq" id="WP_254745135.1">
    <property type="nucleotide sequence ID" value="NZ_JANCLU010000021.1"/>
</dbReference>
<comment type="caution">
    <text evidence="2">The sequence shown here is derived from an EMBL/GenBank/DDBJ whole genome shotgun (WGS) entry which is preliminary data.</text>
</comment>
<dbReference type="Proteomes" id="UP001205890">
    <property type="component" value="Unassembled WGS sequence"/>
</dbReference>
<evidence type="ECO:0000313" key="3">
    <source>
        <dbReference type="Proteomes" id="UP001205890"/>
    </source>
</evidence>